<keyword evidence="5" id="KW-0378">Hydrolase</keyword>
<gene>
    <name evidence="5" type="ORF">B0I24_104170</name>
    <name evidence="6" type="ORF">CWE07_06420</name>
</gene>
<evidence type="ECO:0000259" key="3">
    <source>
        <dbReference type="Pfam" id="PF02550"/>
    </source>
</evidence>
<organism evidence="5 7">
    <name type="scientific">Aliidiomarina maris</name>
    <dbReference type="NCBI Taxonomy" id="531312"/>
    <lineage>
        <taxon>Bacteria</taxon>
        <taxon>Pseudomonadati</taxon>
        <taxon>Pseudomonadota</taxon>
        <taxon>Gammaproteobacteria</taxon>
        <taxon>Alteromonadales</taxon>
        <taxon>Idiomarinaceae</taxon>
        <taxon>Aliidiomarina</taxon>
    </lineage>
</organism>
<dbReference type="Gene3D" id="3.30.750.70">
    <property type="entry name" value="4-hydroxybutyrate coenzyme like domains"/>
    <property type="match status" value="1"/>
</dbReference>
<dbReference type="Proteomes" id="UP000287865">
    <property type="component" value="Unassembled WGS sequence"/>
</dbReference>
<name>A0A327X711_9GAMM</name>
<dbReference type="RefSeq" id="WP_111569051.1">
    <property type="nucleotide sequence ID" value="NZ_PIPK01000004.1"/>
</dbReference>
<dbReference type="InterPro" id="IPR037171">
    <property type="entry name" value="NagB/RpiA_transferase-like"/>
</dbReference>
<protein>
    <submittedName>
        <fullName evidence="6">4-hydroxybutyrate CoA-transferase</fullName>
    </submittedName>
    <submittedName>
        <fullName evidence="5">Acyl-CoA hydrolase</fullName>
    </submittedName>
</protein>
<comment type="caution">
    <text evidence="5">The sequence shown here is derived from an EMBL/GenBank/DDBJ whole genome shotgun (WGS) entry which is preliminary data.</text>
</comment>
<dbReference type="GO" id="GO:0008775">
    <property type="term" value="F:acetate CoA-transferase activity"/>
    <property type="evidence" value="ECO:0007669"/>
    <property type="project" value="InterPro"/>
</dbReference>
<dbReference type="InterPro" id="IPR046433">
    <property type="entry name" value="ActCoA_hydro"/>
</dbReference>
<proteinExistence type="inferred from homology"/>
<feature type="domain" description="Acetyl-CoA hydrolase/transferase N-terminal" evidence="3">
    <location>
        <begin position="67"/>
        <end position="172"/>
    </location>
</feature>
<reference evidence="5 7" key="2">
    <citation type="submission" date="2018-06" db="EMBL/GenBank/DDBJ databases">
        <title>Genomic Encyclopedia of Type Strains, Phase III (KMG-III): the genomes of soil and plant-associated and newly described type strains.</title>
        <authorList>
            <person name="Whitman W."/>
        </authorList>
    </citation>
    <scope>NUCLEOTIDE SEQUENCE [LARGE SCALE GENOMIC DNA]</scope>
    <source>
        <strain evidence="5 7">CGMCC 1.15366</strain>
    </source>
</reference>
<evidence type="ECO:0000256" key="2">
    <source>
        <dbReference type="ARBA" id="ARBA00022679"/>
    </source>
</evidence>
<dbReference type="AlphaFoldDB" id="A0A327X711"/>
<dbReference type="InterPro" id="IPR038460">
    <property type="entry name" value="AcetylCoA_hyd_C_sf"/>
</dbReference>
<dbReference type="Pfam" id="PF02550">
    <property type="entry name" value="AcetylCoA_hydro"/>
    <property type="match status" value="1"/>
</dbReference>
<dbReference type="InterPro" id="IPR003702">
    <property type="entry name" value="ActCoA_hydro_N"/>
</dbReference>
<keyword evidence="8" id="KW-1185">Reference proteome</keyword>
<accession>A0A327X711</accession>
<dbReference type="Gene3D" id="3.40.1080.20">
    <property type="entry name" value="Acetyl-CoA hydrolase/transferase C-terminal domain"/>
    <property type="match status" value="1"/>
</dbReference>
<feature type="domain" description="Acetyl-CoA hydrolase/transferase C-terminal" evidence="4">
    <location>
        <begin position="264"/>
        <end position="415"/>
    </location>
</feature>
<dbReference type="Proteomes" id="UP000249203">
    <property type="component" value="Unassembled WGS sequence"/>
</dbReference>
<evidence type="ECO:0000313" key="5">
    <source>
        <dbReference type="EMBL" id="RAJ98966.1"/>
    </source>
</evidence>
<comment type="similarity">
    <text evidence="1">Belongs to the acetyl-CoA hydrolase/transferase family.</text>
</comment>
<evidence type="ECO:0000313" key="8">
    <source>
        <dbReference type="Proteomes" id="UP000287865"/>
    </source>
</evidence>
<reference evidence="6 8" key="1">
    <citation type="journal article" date="2018" name="Front. Microbiol.">
        <title>Genome-Based Analysis Reveals the Taxonomy and Diversity of the Family Idiomarinaceae.</title>
        <authorList>
            <person name="Liu Y."/>
            <person name="Lai Q."/>
            <person name="Shao Z."/>
        </authorList>
    </citation>
    <scope>NUCLEOTIDE SEQUENCE [LARGE SCALE GENOMIC DNA]</scope>
    <source>
        <strain evidence="6 8">CF12-14</strain>
    </source>
</reference>
<sequence>MRVCGPEQALDILRNDDIIWCHSMAATPTVLLDALPDVALQRKNLTLLQLHTEGSAHLANPNLSGHLRQRAFFIGGTTRDAVANDLADYVPIFLSEIPKLMRAREQRVDAVLVQVSAPDAHGFCSLGVSVEATKAALQVAHRKIAWVNPCMPRTHGDSFIHISEFDRYFEHEQPVYQHVLAPQTEVSASIGRQVANLIDDGDCLQLGIGAIPDATLSCLHNHRELGVHTEMFSDGILPLIECGAIDNSRKHRHRGRTVTTFAMGSQKLYDFIADNPNVAFLDVEYTNDTSVIRKNEQTVAINSALQVDLSGQVCADSVGTAIYSGVGGQMDFVRGAALAKGGKAIIALPSTARGGSLSRITSLLAPGAGVVTTRAHVHYVVTEYGVANLRLRSIKERAQALINIAHPRFQESLARDFYKDWGLKL</sequence>
<dbReference type="InterPro" id="IPR026888">
    <property type="entry name" value="AcetylCoA_hyd_C"/>
</dbReference>
<evidence type="ECO:0000259" key="4">
    <source>
        <dbReference type="Pfam" id="PF13336"/>
    </source>
</evidence>
<dbReference type="EMBL" id="PIPK01000004">
    <property type="protein sequence ID" value="RUO25105.1"/>
    <property type="molecule type" value="Genomic_DNA"/>
</dbReference>
<dbReference type="GO" id="GO:0016787">
    <property type="term" value="F:hydrolase activity"/>
    <property type="evidence" value="ECO:0007669"/>
    <property type="project" value="UniProtKB-KW"/>
</dbReference>
<evidence type="ECO:0000313" key="7">
    <source>
        <dbReference type="Proteomes" id="UP000249203"/>
    </source>
</evidence>
<evidence type="ECO:0000256" key="1">
    <source>
        <dbReference type="ARBA" id="ARBA00009632"/>
    </source>
</evidence>
<keyword evidence="2" id="KW-0808">Transferase</keyword>
<dbReference type="EMBL" id="QLMD01000004">
    <property type="protein sequence ID" value="RAJ98966.1"/>
    <property type="molecule type" value="Genomic_DNA"/>
</dbReference>
<dbReference type="PANTHER" id="PTHR21432:SF20">
    <property type="entry name" value="ACETYL-COA HYDROLASE"/>
    <property type="match status" value="1"/>
</dbReference>
<dbReference type="GO" id="GO:0006083">
    <property type="term" value="P:acetate metabolic process"/>
    <property type="evidence" value="ECO:0007669"/>
    <property type="project" value="InterPro"/>
</dbReference>
<dbReference type="SUPFAM" id="SSF100950">
    <property type="entry name" value="NagB/RpiA/CoA transferase-like"/>
    <property type="match status" value="2"/>
</dbReference>
<evidence type="ECO:0000313" key="6">
    <source>
        <dbReference type="EMBL" id="RUO25105.1"/>
    </source>
</evidence>
<dbReference type="PANTHER" id="PTHR21432">
    <property type="entry name" value="ACETYL-COA HYDROLASE-RELATED"/>
    <property type="match status" value="1"/>
</dbReference>
<dbReference type="Gene3D" id="3.40.1080.10">
    <property type="entry name" value="Glutaconate Coenzyme A-transferase"/>
    <property type="match status" value="1"/>
</dbReference>
<dbReference type="Pfam" id="PF13336">
    <property type="entry name" value="AcetylCoA_hyd_C"/>
    <property type="match status" value="1"/>
</dbReference>
<dbReference type="OrthoDB" id="9801795at2"/>